<evidence type="ECO:0000256" key="1">
    <source>
        <dbReference type="SAM" id="MobiDB-lite"/>
    </source>
</evidence>
<comment type="caution">
    <text evidence="2">The sequence shown here is derived from an EMBL/GenBank/DDBJ whole genome shotgun (WGS) entry which is preliminary data.</text>
</comment>
<evidence type="ECO:0000313" key="2">
    <source>
        <dbReference type="EMBL" id="KAK2105373.1"/>
    </source>
</evidence>
<reference evidence="2 3" key="1">
    <citation type="submission" date="2023-05" db="EMBL/GenBank/DDBJ databases">
        <title>B98-5 Cell Line De Novo Hybrid Assembly: An Optical Mapping Approach.</title>
        <authorList>
            <person name="Kananen K."/>
            <person name="Auerbach J.A."/>
            <person name="Kautto E."/>
            <person name="Blachly J.S."/>
        </authorList>
    </citation>
    <scope>NUCLEOTIDE SEQUENCE [LARGE SCALE GENOMIC DNA]</scope>
    <source>
        <strain evidence="2">B95-8</strain>
        <tissue evidence="2">Cell line</tissue>
    </source>
</reference>
<sequence>MVAPWLLQPRESHLRRSDLPELLLAVVRSHLYPYLQCGCTADAGSQQIGFLLGSCGVTVALTSDACHKGLPKSPTGEIPQFKGRPPSL</sequence>
<accession>A0ABQ9V7N2</accession>
<protein>
    <submittedName>
        <fullName evidence="2">Uncharacterized protein</fullName>
    </submittedName>
</protein>
<feature type="region of interest" description="Disordered" evidence="1">
    <location>
        <begin position="69"/>
        <end position="88"/>
    </location>
</feature>
<gene>
    <name evidence="2" type="ORF">P7K49_014887</name>
</gene>
<organism evidence="2 3">
    <name type="scientific">Saguinus oedipus</name>
    <name type="common">Cotton-top tamarin</name>
    <name type="synonym">Oedipomidas oedipus</name>
    <dbReference type="NCBI Taxonomy" id="9490"/>
    <lineage>
        <taxon>Eukaryota</taxon>
        <taxon>Metazoa</taxon>
        <taxon>Chordata</taxon>
        <taxon>Craniata</taxon>
        <taxon>Vertebrata</taxon>
        <taxon>Euteleostomi</taxon>
        <taxon>Mammalia</taxon>
        <taxon>Eutheria</taxon>
        <taxon>Euarchontoglires</taxon>
        <taxon>Primates</taxon>
        <taxon>Haplorrhini</taxon>
        <taxon>Platyrrhini</taxon>
        <taxon>Cebidae</taxon>
        <taxon>Callitrichinae</taxon>
        <taxon>Saguinus</taxon>
    </lineage>
</organism>
<proteinExistence type="predicted"/>
<keyword evidence="3" id="KW-1185">Reference proteome</keyword>
<dbReference type="EMBL" id="JASSZA010000007">
    <property type="protein sequence ID" value="KAK2105373.1"/>
    <property type="molecule type" value="Genomic_DNA"/>
</dbReference>
<name>A0ABQ9V7N2_SAGOE</name>
<dbReference type="Proteomes" id="UP001266305">
    <property type="component" value="Unassembled WGS sequence"/>
</dbReference>
<evidence type="ECO:0000313" key="3">
    <source>
        <dbReference type="Proteomes" id="UP001266305"/>
    </source>
</evidence>